<sequence length="385" mass="43307">MIDKHELIFNKKDKTVIVQISSAGYNRERLAVVREYCPVDIQEQDGVLHLEYMIPEYFDVLSEKIQLTKTELERLTLAQKMTALHIGKSDFKIPYLHPDNIIISGGDVKFLHYGIEKLLSPYGWDETFYLASYKALIASILVPKVNFELAIDGLGAVKEKAAQDLLKLSSIEEINHYISEKFHALSEQSASKNTLVNKNRWKGLLIGVSVLSVATLVLGFTTYQSMFQDVPLKSAVIRAQSNFMKKDYSETVNTLKTYNAESLPKEARYVLAASYVHLDSLSDKQKEAVLNTITEATDGTILNYWIYLGRGKFEKALDLSQNIGDNQLILHAYTNLYEATKANANMNGSEKQKKLAEYEKKIKELAAEVGEASKENSKSSKGNGQ</sequence>
<evidence type="ECO:0000256" key="3">
    <source>
        <dbReference type="SAM" id="Phobius"/>
    </source>
</evidence>
<name>A0A930WFB1_STRIT</name>
<gene>
    <name evidence="4" type="primary">essB</name>
    <name evidence="4" type="ORF">HXO88_04035</name>
</gene>
<dbReference type="Proteomes" id="UP000721045">
    <property type="component" value="Unassembled WGS sequence"/>
</dbReference>
<dbReference type="InterPro" id="IPR018778">
    <property type="entry name" value="T7SS_EssB"/>
</dbReference>
<dbReference type="Pfam" id="PF10140">
    <property type="entry name" value="YukC"/>
    <property type="match status" value="1"/>
</dbReference>
<keyword evidence="3" id="KW-0472">Membrane</keyword>
<organism evidence="4 5">
    <name type="scientific">Streptococcus intermedius</name>
    <dbReference type="NCBI Taxonomy" id="1338"/>
    <lineage>
        <taxon>Bacteria</taxon>
        <taxon>Bacillati</taxon>
        <taxon>Bacillota</taxon>
        <taxon>Bacilli</taxon>
        <taxon>Lactobacillales</taxon>
        <taxon>Streptococcaceae</taxon>
        <taxon>Streptococcus</taxon>
        <taxon>Streptococcus anginosus group</taxon>
    </lineage>
</organism>
<dbReference type="Gene3D" id="1.25.40.680">
    <property type="entry name" value="Type VII secretion system EssB, C-terminal-like domain"/>
    <property type="match status" value="1"/>
</dbReference>
<evidence type="ECO:0000256" key="1">
    <source>
        <dbReference type="ARBA" id="ARBA00010163"/>
    </source>
</evidence>
<accession>A0A930WFB1</accession>
<comment type="similarity">
    <text evidence="1">Belongs to the EssB family.</text>
</comment>
<dbReference type="RefSeq" id="WP_003075013.1">
    <property type="nucleotide sequence ID" value="NZ_CP053999.1"/>
</dbReference>
<dbReference type="NCBIfam" id="TIGR03926">
    <property type="entry name" value="T7_EssB"/>
    <property type="match status" value="1"/>
</dbReference>
<keyword evidence="3" id="KW-0812">Transmembrane</keyword>
<dbReference type="AlphaFoldDB" id="A0A930WFB1"/>
<keyword evidence="2" id="KW-0175">Coiled coil</keyword>
<dbReference type="InterPro" id="IPR042565">
    <property type="entry name" value="T7SS_EssB_C"/>
</dbReference>
<feature type="coiled-coil region" evidence="2">
    <location>
        <begin position="341"/>
        <end position="375"/>
    </location>
</feature>
<dbReference type="EMBL" id="JABZYP010000011">
    <property type="protein sequence ID" value="MBF1712895.1"/>
    <property type="molecule type" value="Genomic_DNA"/>
</dbReference>
<evidence type="ECO:0000313" key="5">
    <source>
        <dbReference type="Proteomes" id="UP000721045"/>
    </source>
</evidence>
<evidence type="ECO:0000313" key="4">
    <source>
        <dbReference type="EMBL" id="MBF1712895.1"/>
    </source>
</evidence>
<proteinExistence type="inferred from homology"/>
<comment type="caution">
    <text evidence="4">The sequence shown here is derived from an EMBL/GenBank/DDBJ whole genome shotgun (WGS) entry which is preliminary data.</text>
</comment>
<protein>
    <submittedName>
        <fullName evidence="4">Type VII secretion protein EssB</fullName>
    </submittedName>
</protein>
<reference evidence="4" key="1">
    <citation type="submission" date="2020-04" db="EMBL/GenBank/DDBJ databases">
        <title>Deep metagenomics examines the oral microbiome during advanced dental caries in children, revealing novel taxa and co-occurrences with host molecules.</title>
        <authorList>
            <person name="Baker J.L."/>
            <person name="Morton J.T."/>
            <person name="Dinis M."/>
            <person name="Alvarez R."/>
            <person name="Tran N.C."/>
            <person name="Knight R."/>
            <person name="Edlund A."/>
        </authorList>
    </citation>
    <scope>NUCLEOTIDE SEQUENCE</scope>
    <source>
        <strain evidence="4">JCVI_23_bin.22</strain>
    </source>
</reference>
<evidence type="ECO:0000256" key="2">
    <source>
        <dbReference type="SAM" id="Coils"/>
    </source>
</evidence>
<dbReference type="Gene3D" id="1.10.510.10">
    <property type="entry name" value="Transferase(Phosphotransferase) domain 1"/>
    <property type="match status" value="1"/>
</dbReference>
<feature type="transmembrane region" description="Helical" evidence="3">
    <location>
        <begin position="204"/>
        <end position="223"/>
    </location>
</feature>
<keyword evidence="3" id="KW-1133">Transmembrane helix</keyword>